<dbReference type="Pfam" id="PF00724">
    <property type="entry name" value="Oxidored_FMN"/>
    <property type="match status" value="1"/>
</dbReference>
<dbReference type="GO" id="GO:0005829">
    <property type="term" value="C:cytosol"/>
    <property type="evidence" value="ECO:0007669"/>
    <property type="project" value="UniProtKB-ARBA"/>
</dbReference>
<evidence type="ECO:0000256" key="1">
    <source>
        <dbReference type="ARBA" id="ARBA00001917"/>
    </source>
</evidence>
<dbReference type="PANTHER" id="PTHR22893:SF91">
    <property type="entry name" value="NADPH DEHYDROGENASE 2-RELATED"/>
    <property type="match status" value="1"/>
</dbReference>
<accession>A0A1I3CHS5</accession>
<dbReference type="SUPFAM" id="SSF51395">
    <property type="entry name" value="FMN-linked oxidoreductases"/>
    <property type="match status" value="1"/>
</dbReference>
<comment type="similarity">
    <text evidence="2">Belongs to the NADH:flavin oxidoreductase/NADH oxidase family.</text>
</comment>
<protein>
    <recommendedName>
        <fullName evidence="4">NADH:flavin oxidoreductase/NADH oxidase N-terminal domain-containing protein</fullName>
    </recommendedName>
</protein>
<dbReference type="EMBL" id="FOQD01000002">
    <property type="protein sequence ID" value="SFH73661.1"/>
    <property type="molecule type" value="Genomic_DNA"/>
</dbReference>
<dbReference type="Proteomes" id="UP000199518">
    <property type="component" value="Unassembled WGS sequence"/>
</dbReference>
<dbReference type="AlphaFoldDB" id="A0A1I3CHS5"/>
<evidence type="ECO:0000313" key="6">
    <source>
        <dbReference type="Proteomes" id="UP000199518"/>
    </source>
</evidence>
<dbReference type="CDD" id="cd02933">
    <property type="entry name" value="OYE_like_FMN"/>
    <property type="match status" value="1"/>
</dbReference>
<feature type="domain" description="NADH:flavin oxidoreductase/NADH oxidase N-terminal" evidence="4">
    <location>
        <begin position="8"/>
        <end position="339"/>
    </location>
</feature>
<dbReference type="GO" id="GO:0010181">
    <property type="term" value="F:FMN binding"/>
    <property type="evidence" value="ECO:0007669"/>
    <property type="project" value="InterPro"/>
</dbReference>
<dbReference type="Gene3D" id="3.20.20.70">
    <property type="entry name" value="Aldolase class I"/>
    <property type="match status" value="1"/>
</dbReference>
<organism evidence="5 6">
    <name type="scientific">Planctomicrobium piriforme</name>
    <dbReference type="NCBI Taxonomy" id="1576369"/>
    <lineage>
        <taxon>Bacteria</taxon>
        <taxon>Pseudomonadati</taxon>
        <taxon>Planctomycetota</taxon>
        <taxon>Planctomycetia</taxon>
        <taxon>Planctomycetales</taxon>
        <taxon>Planctomycetaceae</taxon>
        <taxon>Planctomicrobium</taxon>
    </lineage>
</organism>
<sequence length="363" mass="39694">MITDNEVLFRPLQIGAITIPHRIVMAPLTRARATERVPNALMTEYYRQRAGAALIISEATAISEQGYGWHGAPGIDSDEQVTGWKQVTDAVHQAGGKMFLQLWHMGRVSHPDYHNGRLPVAPSPLAAIGEAHTPTGKKPYVVPHELTRSEIADIVADYAAAARRARDAGFDGVEIHGANGYLIDQFLRSSSNQRTDDYGGSIENRLRFLREVVTAVTAAWSSDRTGVRLSPTMNGGGISDSDPVSLFTQAAKMLNPFRLAYLHTAESIRPGRLFNPDAPRVTPYIRAAFQGVLFTNGGYDKQTAAQAIREGAADAIVFGQKFIANPDLPERLRNNTPLNEPEVDTYYSRGSHGYVDYPALPVA</sequence>
<dbReference type="FunFam" id="3.20.20.70:FF:000059">
    <property type="entry name" value="N-ethylmaleimide reductase, FMN-linked"/>
    <property type="match status" value="1"/>
</dbReference>
<dbReference type="GO" id="GO:0016628">
    <property type="term" value="F:oxidoreductase activity, acting on the CH-CH group of donors, NAD or NADP as acceptor"/>
    <property type="evidence" value="ECO:0007669"/>
    <property type="project" value="UniProtKB-ARBA"/>
</dbReference>
<comment type="cofactor">
    <cofactor evidence="1">
        <name>FMN</name>
        <dbReference type="ChEBI" id="CHEBI:58210"/>
    </cofactor>
</comment>
<evidence type="ECO:0000256" key="2">
    <source>
        <dbReference type="ARBA" id="ARBA00005979"/>
    </source>
</evidence>
<dbReference type="RefSeq" id="WP_092047960.1">
    <property type="nucleotide sequence ID" value="NZ_FOQD01000002.1"/>
</dbReference>
<dbReference type="InterPro" id="IPR013785">
    <property type="entry name" value="Aldolase_TIM"/>
</dbReference>
<dbReference type="InterPro" id="IPR045247">
    <property type="entry name" value="Oye-like"/>
</dbReference>
<keyword evidence="6" id="KW-1185">Reference proteome</keyword>
<evidence type="ECO:0000313" key="5">
    <source>
        <dbReference type="EMBL" id="SFH73661.1"/>
    </source>
</evidence>
<dbReference type="STRING" id="1576369.SAMN05421753_102275"/>
<proteinExistence type="inferred from homology"/>
<dbReference type="InterPro" id="IPR001155">
    <property type="entry name" value="OxRdtase_FMN_N"/>
</dbReference>
<evidence type="ECO:0000256" key="3">
    <source>
        <dbReference type="ARBA" id="ARBA00023002"/>
    </source>
</evidence>
<reference evidence="6" key="1">
    <citation type="submission" date="2016-10" db="EMBL/GenBank/DDBJ databases">
        <authorList>
            <person name="Varghese N."/>
            <person name="Submissions S."/>
        </authorList>
    </citation>
    <scope>NUCLEOTIDE SEQUENCE [LARGE SCALE GENOMIC DNA]</scope>
    <source>
        <strain evidence="6">DSM 26348</strain>
    </source>
</reference>
<keyword evidence="3" id="KW-0560">Oxidoreductase</keyword>
<dbReference type="PANTHER" id="PTHR22893">
    <property type="entry name" value="NADH OXIDOREDUCTASE-RELATED"/>
    <property type="match status" value="1"/>
</dbReference>
<name>A0A1I3CHS5_9PLAN</name>
<gene>
    <name evidence="5" type="ORF">SAMN05421753_102275</name>
</gene>
<evidence type="ECO:0000259" key="4">
    <source>
        <dbReference type="Pfam" id="PF00724"/>
    </source>
</evidence>
<dbReference type="OrthoDB" id="9772736at2"/>